<feature type="region of interest" description="Pyrophosphorylase" evidence="17">
    <location>
        <begin position="1"/>
        <end position="223"/>
    </location>
</feature>
<dbReference type="InterPro" id="IPR056729">
    <property type="entry name" value="GMPPB_C"/>
</dbReference>
<dbReference type="InterPro" id="IPR050065">
    <property type="entry name" value="GlmU-like"/>
</dbReference>
<comment type="similarity">
    <text evidence="1 17">In the C-terminal section; belongs to the transferase hexapeptide repeat family.</text>
</comment>
<dbReference type="GO" id="GO:0019134">
    <property type="term" value="F:glucosamine-1-phosphate N-acetyltransferase activity"/>
    <property type="evidence" value="ECO:0007669"/>
    <property type="project" value="UniProtKB-EC"/>
</dbReference>
<dbReference type="InterPro" id="IPR005882">
    <property type="entry name" value="Bifunctional_GlmU"/>
</dbReference>
<evidence type="ECO:0000256" key="6">
    <source>
        <dbReference type="ARBA" id="ARBA00022723"/>
    </source>
</evidence>
<dbReference type="Proteomes" id="UP001626537">
    <property type="component" value="Chromosome"/>
</dbReference>
<feature type="binding site" evidence="17">
    <location>
        <position position="417"/>
    </location>
    <ligand>
        <name>acetyl-CoA</name>
        <dbReference type="ChEBI" id="CHEBI:57288"/>
    </ligand>
</feature>
<keyword evidence="22" id="KW-1185">Reference proteome</keyword>
<evidence type="ECO:0000256" key="4">
    <source>
        <dbReference type="ARBA" id="ARBA00022679"/>
    </source>
</evidence>
<keyword evidence="3 17" id="KW-0963">Cytoplasm</keyword>
<evidence type="ECO:0000256" key="17">
    <source>
        <dbReference type="HAMAP-Rule" id="MF_01631"/>
    </source>
</evidence>
<comment type="function">
    <text evidence="16 17">Catalyzes the last two sequential reactions in the de novo biosynthetic pathway for UDP-N-acetylglucosamine (UDP-GlcNAc). The C-terminal domain catalyzes the transfer of acetyl group from acetyl coenzyme A to glucosamine-1-phosphate (GlcN-1-P) to produce N-acetylglucosamine-1-phosphate (GlcNAc-1-P), which is converted into UDP-GlcNAc by the transfer of uridine 5-monophosphate (from uridine 5-triphosphate), a reaction catalyzed by the N-terminal domain.</text>
</comment>
<sequence length="460" mass="48889">MKLEVVILAAGQGTRMRSALPKVLHPLAKRPLLAHVLDSARALMPVRIHVVIGHGSEKVRDALDDTNIVWVMQEEQLGTGHAVLQAMPGVDADSTVLILYGDVPLLRSGTLQDLVDNAPALLTAELDDPHGYGRVLRDSGDQLLGVVEHKDATEEQRGVNEINTGVLAYPAQLLADYLPRVGNANSQGEYYLPDVLSMAVKEGRCVAALRANEPSEVMGINDRVQLAEAETVYRRRAAEELMIAGVSLADPSRIDIRGRLHCDRDVFIDVNCVFEGKVSLGEGVRIGANCVLRDCSIAAGTEVHPMSHIDGSELGRDCSVGPYARLRPGTVLADGARIGNFVETKKAVIGQGSKVNHLSYIGDAELGTGVNIGAGTITCNYDGVSKHKTSLGDGVFVGSNSTLVAPLEVGNGGFVGAGSTVTRDVPDSALGVARAKQRNIDGWQTPKQRAENDNNPGRGD</sequence>
<feature type="binding site" evidence="17">
    <location>
        <begin position="380"/>
        <end position="381"/>
    </location>
    <ligand>
        <name>acetyl-CoA</name>
        <dbReference type="ChEBI" id="CHEBI:57288"/>
    </ligand>
</feature>
<feature type="domain" description="MobA-like NTP transferase" evidence="19">
    <location>
        <begin position="5"/>
        <end position="118"/>
    </location>
</feature>
<evidence type="ECO:0000256" key="5">
    <source>
        <dbReference type="ARBA" id="ARBA00022695"/>
    </source>
</evidence>
<dbReference type="RefSeq" id="WP_407347032.1">
    <property type="nucleotide sequence ID" value="NZ_CP136864.1"/>
</dbReference>
<dbReference type="EC" id="2.7.7.23" evidence="17"/>
<keyword evidence="9 17" id="KW-0133">Cell shape</keyword>
<dbReference type="GO" id="GO:0003977">
    <property type="term" value="F:UDP-N-acetylglucosamine diphosphorylase activity"/>
    <property type="evidence" value="ECO:0007669"/>
    <property type="project" value="UniProtKB-EC"/>
</dbReference>
<accession>A0ABZ0HZZ8</accession>
<evidence type="ECO:0000256" key="11">
    <source>
        <dbReference type="ARBA" id="ARBA00023268"/>
    </source>
</evidence>
<feature type="binding site" evidence="17">
    <location>
        <position position="399"/>
    </location>
    <ligand>
        <name>acetyl-CoA</name>
        <dbReference type="ChEBI" id="CHEBI:57288"/>
    </ligand>
</feature>
<dbReference type="CDD" id="cd02540">
    <property type="entry name" value="GT2_GlmU_N_bac"/>
    <property type="match status" value="1"/>
</dbReference>
<dbReference type="PANTHER" id="PTHR43584:SF3">
    <property type="entry name" value="BIFUNCTIONAL PROTEIN GLMU"/>
    <property type="match status" value="1"/>
</dbReference>
<feature type="region of interest" description="Disordered" evidence="18">
    <location>
        <begin position="437"/>
        <end position="460"/>
    </location>
</feature>
<evidence type="ECO:0000256" key="7">
    <source>
        <dbReference type="ARBA" id="ARBA00022737"/>
    </source>
</evidence>
<keyword evidence="7 17" id="KW-0677">Repeat</keyword>
<comment type="pathway">
    <text evidence="17">Nucleotide-sugar biosynthesis; UDP-N-acetyl-alpha-D-glucosamine biosynthesis; UDP-N-acetyl-alpha-D-glucosamine from N-acetyl-alpha-D-glucosamine 1-phosphate: step 1/1.</text>
</comment>
<comment type="catalytic activity">
    <reaction evidence="15 17">
        <text>N-acetyl-alpha-D-glucosamine 1-phosphate + UTP + H(+) = UDP-N-acetyl-alpha-D-glucosamine + diphosphate</text>
        <dbReference type="Rhea" id="RHEA:13509"/>
        <dbReference type="ChEBI" id="CHEBI:15378"/>
        <dbReference type="ChEBI" id="CHEBI:33019"/>
        <dbReference type="ChEBI" id="CHEBI:46398"/>
        <dbReference type="ChEBI" id="CHEBI:57705"/>
        <dbReference type="ChEBI" id="CHEBI:57776"/>
        <dbReference type="EC" id="2.7.7.23"/>
    </reaction>
</comment>
<comment type="pathway">
    <text evidence="17">Bacterial outer membrane biogenesis; LPS lipid A biosynthesis.</text>
</comment>
<dbReference type="SUPFAM" id="SSF53448">
    <property type="entry name" value="Nucleotide-diphospho-sugar transferases"/>
    <property type="match status" value="1"/>
</dbReference>
<evidence type="ECO:0000256" key="18">
    <source>
        <dbReference type="SAM" id="MobiDB-lite"/>
    </source>
</evidence>
<feature type="binding site" evidence="17">
    <location>
        <position position="374"/>
    </location>
    <ligand>
        <name>acetyl-CoA</name>
        <dbReference type="ChEBI" id="CHEBI:57288"/>
    </ligand>
</feature>
<feature type="binding site" evidence="17">
    <location>
        <position position="434"/>
    </location>
    <ligand>
        <name>acetyl-CoA</name>
        <dbReference type="ChEBI" id="CHEBI:57288"/>
    </ligand>
</feature>
<evidence type="ECO:0000256" key="16">
    <source>
        <dbReference type="ARBA" id="ARBA00049628"/>
    </source>
</evidence>
<evidence type="ECO:0000256" key="3">
    <source>
        <dbReference type="ARBA" id="ARBA00022490"/>
    </source>
</evidence>
<proteinExistence type="inferred from homology"/>
<comment type="cofactor">
    <cofactor evidence="17">
        <name>Mg(2+)</name>
        <dbReference type="ChEBI" id="CHEBI:18420"/>
    </cofactor>
    <text evidence="17">Binds 1 Mg(2+) ion per subunit.</text>
</comment>
<keyword evidence="5 17" id="KW-0548">Nucleotidyltransferase</keyword>
<feature type="active site" description="Proton acceptor" evidence="17">
    <location>
        <position position="357"/>
    </location>
</feature>
<feature type="binding site" evidence="17">
    <location>
        <position position="102"/>
    </location>
    <ligand>
        <name>Mg(2+)</name>
        <dbReference type="ChEBI" id="CHEBI:18420"/>
    </ligand>
</feature>
<feature type="binding site" evidence="17">
    <location>
        <position position="133"/>
    </location>
    <ligand>
        <name>UDP-N-acetyl-alpha-D-glucosamine</name>
        <dbReference type="ChEBI" id="CHEBI:57705"/>
    </ligand>
</feature>
<feature type="binding site" evidence="17">
    <location>
        <position position="371"/>
    </location>
    <ligand>
        <name>UDP-N-acetyl-alpha-D-glucosamine</name>
        <dbReference type="ChEBI" id="CHEBI:57705"/>
    </ligand>
</feature>
<dbReference type="InterPro" id="IPR029044">
    <property type="entry name" value="Nucleotide-diphossugar_trans"/>
</dbReference>
<dbReference type="Gene3D" id="3.90.550.10">
    <property type="entry name" value="Spore Coat Polysaccharide Biosynthesis Protein SpsA, Chain A"/>
    <property type="match status" value="1"/>
</dbReference>
<evidence type="ECO:0000313" key="22">
    <source>
        <dbReference type="Proteomes" id="UP001626537"/>
    </source>
</evidence>
<evidence type="ECO:0000256" key="15">
    <source>
        <dbReference type="ARBA" id="ARBA00048493"/>
    </source>
</evidence>
<feature type="binding site" evidence="17">
    <location>
        <position position="73"/>
    </location>
    <ligand>
        <name>UDP-N-acetyl-alpha-D-glucosamine</name>
        <dbReference type="ChEBI" id="CHEBI:57705"/>
    </ligand>
</feature>
<keyword evidence="13 17" id="KW-0961">Cell wall biogenesis/degradation</keyword>
<evidence type="ECO:0000259" key="19">
    <source>
        <dbReference type="Pfam" id="PF12804"/>
    </source>
</evidence>
<feature type="binding site" evidence="17">
    <location>
        <position position="163"/>
    </location>
    <ligand>
        <name>UDP-N-acetyl-alpha-D-glucosamine</name>
        <dbReference type="ChEBI" id="CHEBI:57705"/>
    </ligand>
</feature>
<feature type="binding site" evidence="17">
    <location>
        <position position="360"/>
    </location>
    <ligand>
        <name>UDP-N-acetyl-alpha-D-glucosamine</name>
        <dbReference type="ChEBI" id="CHEBI:57705"/>
    </ligand>
</feature>
<evidence type="ECO:0000259" key="20">
    <source>
        <dbReference type="Pfam" id="PF25087"/>
    </source>
</evidence>
<keyword evidence="10 17" id="KW-0573">Peptidoglycan synthesis</keyword>
<evidence type="ECO:0000256" key="10">
    <source>
        <dbReference type="ARBA" id="ARBA00022984"/>
    </source>
</evidence>
<dbReference type="EMBL" id="CP136864">
    <property type="protein sequence ID" value="WOJ92435.1"/>
    <property type="molecule type" value="Genomic_DNA"/>
</dbReference>
<dbReference type="InterPro" id="IPR011004">
    <property type="entry name" value="Trimer_LpxA-like_sf"/>
</dbReference>
<dbReference type="Pfam" id="PF25087">
    <property type="entry name" value="GMPPB_C"/>
    <property type="match status" value="1"/>
</dbReference>
<dbReference type="SUPFAM" id="SSF51161">
    <property type="entry name" value="Trimeric LpxA-like enzymes"/>
    <property type="match status" value="1"/>
</dbReference>
<feature type="binding site" evidence="17">
    <location>
        <begin position="100"/>
        <end position="102"/>
    </location>
    <ligand>
        <name>UDP-N-acetyl-alpha-D-glucosamine</name>
        <dbReference type="ChEBI" id="CHEBI:57705"/>
    </ligand>
</feature>
<evidence type="ECO:0000313" key="21">
    <source>
        <dbReference type="EMBL" id="WOJ92435.1"/>
    </source>
</evidence>
<feature type="binding site" evidence="17">
    <location>
        <position position="327"/>
    </location>
    <ligand>
        <name>UDP-N-acetyl-alpha-D-glucosamine</name>
        <dbReference type="ChEBI" id="CHEBI:57705"/>
    </ligand>
</feature>
<comment type="pathway">
    <text evidence="17">Nucleotide-sugar biosynthesis; UDP-N-acetyl-alpha-D-glucosamine biosynthesis; N-acetyl-alpha-D-glucosamine 1-phosphate from alpha-D-glucosamine 6-phosphate (route II): step 2/2.</text>
</comment>
<comment type="similarity">
    <text evidence="2 17">In the N-terminal section; belongs to the N-acetylglucosamine-1-phosphate uridyltransferase family.</text>
</comment>
<keyword evidence="4 17" id="KW-0808">Transferase</keyword>
<feature type="binding site" evidence="17">
    <location>
        <begin position="78"/>
        <end position="79"/>
    </location>
    <ligand>
        <name>UDP-N-acetyl-alpha-D-glucosamine</name>
        <dbReference type="ChEBI" id="CHEBI:57705"/>
    </ligand>
</feature>
<dbReference type="InterPro" id="IPR025877">
    <property type="entry name" value="MobA-like_NTP_Trfase"/>
</dbReference>
<feature type="binding site" evidence="17">
    <location>
        <position position="221"/>
    </location>
    <ligand>
        <name>UDP-N-acetyl-alpha-D-glucosamine</name>
        <dbReference type="ChEBI" id="CHEBI:57705"/>
    </ligand>
</feature>
<feature type="binding site" evidence="17">
    <location>
        <begin position="8"/>
        <end position="11"/>
    </location>
    <ligand>
        <name>UDP-N-acetyl-alpha-D-glucosamine</name>
        <dbReference type="ChEBI" id="CHEBI:57705"/>
    </ligand>
</feature>
<evidence type="ECO:0000256" key="2">
    <source>
        <dbReference type="ARBA" id="ARBA00007947"/>
    </source>
</evidence>
<dbReference type="Gene3D" id="2.160.10.10">
    <property type="entry name" value="Hexapeptide repeat proteins"/>
    <property type="match status" value="1"/>
</dbReference>
<keyword evidence="11 17" id="KW-0511">Multifunctional enzyme</keyword>
<feature type="domain" description="Mannose-1-phosphate guanyltransferase C-terminal" evidence="20">
    <location>
        <begin position="258"/>
        <end position="339"/>
    </location>
</feature>
<feature type="binding site" evidence="17">
    <location>
        <position position="148"/>
    </location>
    <ligand>
        <name>UDP-N-acetyl-alpha-D-glucosamine</name>
        <dbReference type="ChEBI" id="CHEBI:57705"/>
    </ligand>
</feature>
<comment type="subunit">
    <text evidence="17">Homotrimer.</text>
</comment>
<protein>
    <recommendedName>
        <fullName evidence="17">Bifunctional protein GlmU</fullName>
    </recommendedName>
    <domain>
        <recommendedName>
            <fullName evidence="17">UDP-N-acetylglucosamine pyrophosphorylase</fullName>
            <ecNumber evidence="17">2.7.7.23</ecNumber>
        </recommendedName>
        <alternativeName>
            <fullName evidence="17">N-acetylglucosamine-1-phosphate uridyltransferase</fullName>
        </alternativeName>
    </domain>
    <domain>
        <recommendedName>
            <fullName evidence="17">Glucosamine-1-phosphate N-acetyltransferase</fullName>
            <ecNumber evidence="17">2.3.1.157</ecNumber>
        </recommendedName>
    </domain>
</protein>
<feature type="binding site" evidence="17">
    <location>
        <position position="22"/>
    </location>
    <ligand>
        <name>UDP-N-acetyl-alpha-D-glucosamine</name>
        <dbReference type="ChEBI" id="CHEBI:57705"/>
    </ligand>
</feature>
<feature type="region of interest" description="Linker" evidence="17">
    <location>
        <begin position="224"/>
        <end position="244"/>
    </location>
</feature>
<reference evidence="21 22" key="1">
    <citation type="submission" date="2023-10" db="EMBL/GenBank/DDBJ databases">
        <title>Two novel species belonging to the OM43/NOR5 clade.</title>
        <authorList>
            <person name="Park M."/>
        </authorList>
    </citation>
    <scope>NUCLEOTIDE SEQUENCE [LARGE SCALE GENOMIC DNA]</scope>
    <source>
        <strain evidence="21 22">IMCC43200</strain>
    </source>
</reference>
<feature type="region of interest" description="N-acetyltransferase" evidence="17">
    <location>
        <begin position="245"/>
        <end position="460"/>
    </location>
</feature>
<evidence type="ECO:0000256" key="12">
    <source>
        <dbReference type="ARBA" id="ARBA00023315"/>
    </source>
</evidence>
<dbReference type="InterPro" id="IPR038009">
    <property type="entry name" value="GlmU_C_LbH"/>
</dbReference>
<comment type="subcellular location">
    <subcellularLocation>
        <location evidence="17">Cytoplasm</location>
    </subcellularLocation>
</comment>
<dbReference type="EC" id="2.3.1.157" evidence="17"/>
<feature type="binding site" evidence="17">
    <location>
        <position position="345"/>
    </location>
    <ligand>
        <name>UDP-N-acetyl-alpha-D-glucosamine</name>
        <dbReference type="ChEBI" id="CHEBI:57705"/>
    </ligand>
</feature>
<keyword evidence="12 17" id="KW-0012">Acyltransferase</keyword>
<evidence type="ECO:0000256" key="8">
    <source>
        <dbReference type="ARBA" id="ARBA00022842"/>
    </source>
</evidence>
<organism evidence="21 22">
    <name type="scientific">Congregibacter variabilis</name>
    <dbReference type="NCBI Taxonomy" id="3081200"/>
    <lineage>
        <taxon>Bacteria</taxon>
        <taxon>Pseudomonadati</taxon>
        <taxon>Pseudomonadota</taxon>
        <taxon>Gammaproteobacteria</taxon>
        <taxon>Cellvibrionales</taxon>
        <taxon>Halieaceae</taxon>
        <taxon>Congregibacter</taxon>
    </lineage>
</organism>
<dbReference type="CDD" id="cd03353">
    <property type="entry name" value="LbH_GlmU_C"/>
    <property type="match status" value="1"/>
</dbReference>
<gene>
    <name evidence="17 21" type="primary">glmU</name>
    <name evidence="21" type="ORF">R0135_11640</name>
</gene>
<name>A0ABZ0HZZ8_9GAMM</name>
<evidence type="ECO:0000256" key="1">
    <source>
        <dbReference type="ARBA" id="ARBA00007707"/>
    </source>
</evidence>
<evidence type="ECO:0000256" key="14">
    <source>
        <dbReference type="ARBA" id="ARBA00048247"/>
    </source>
</evidence>
<keyword evidence="6 17" id="KW-0479">Metal-binding</keyword>
<dbReference type="HAMAP" id="MF_01631">
    <property type="entry name" value="GlmU"/>
    <property type="match status" value="1"/>
</dbReference>
<keyword evidence="8 17" id="KW-0460">Magnesium</keyword>
<evidence type="ECO:0000256" key="13">
    <source>
        <dbReference type="ARBA" id="ARBA00023316"/>
    </source>
</evidence>
<dbReference type="NCBIfam" id="TIGR01173">
    <property type="entry name" value="glmU"/>
    <property type="match status" value="1"/>
</dbReference>
<evidence type="ECO:0000256" key="9">
    <source>
        <dbReference type="ARBA" id="ARBA00022960"/>
    </source>
</evidence>
<comment type="catalytic activity">
    <reaction evidence="14 17">
        <text>alpha-D-glucosamine 1-phosphate + acetyl-CoA = N-acetyl-alpha-D-glucosamine 1-phosphate + CoA + H(+)</text>
        <dbReference type="Rhea" id="RHEA:13725"/>
        <dbReference type="ChEBI" id="CHEBI:15378"/>
        <dbReference type="ChEBI" id="CHEBI:57287"/>
        <dbReference type="ChEBI" id="CHEBI:57288"/>
        <dbReference type="ChEBI" id="CHEBI:57776"/>
        <dbReference type="ChEBI" id="CHEBI:58516"/>
        <dbReference type="EC" id="2.3.1.157"/>
    </reaction>
</comment>
<dbReference type="Pfam" id="PF12804">
    <property type="entry name" value="NTP_transf_3"/>
    <property type="match status" value="1"/>
</dbReference>
<dbReference type="PANTHER" id="PTHR43584">
    <property type="entry name" value="NUCLEOTIDYL TRANSFERASE"/>
    <property type="match status" value="1"/>
</dbReference>
<feature type="binding site" evidence="17">
    <location>
        <position position="221"/>
    </location>
    <ligand>
        <name>Mg(2+)</name>
        <dbReference type="ChEBI" id="CHEBI:18420"/>
    </ligand>
</feature>